<accession>A0ABR1JMB8</accession>
<reference evidence="6 7" key="1">
    <citation type="submission" date="2024-01" db="EMBL/GenBank/DDBJ databases">
        <title>A draft genome for the cacao thread blight pathogen Marasmiellus scandens.</title>
        <authorList>
            <person name="Baruah I.K."/>
            <person name="Leung J."/>
            <person name="Bukari Y."/>
            <person name="Amoako-Attah I."/>
            <person name="Meinhardt L.W."/>
            <person name="Bailey B.A."/>
            <person name="Cohen S.P."/>
        </authorList>
    </citation>
    <scope>NUCLEOTIDE SEQUENCE [LARGE SCALE GENOMIC DNA]</scope>
    <source>
        <strain evidence="6 7">GH-19</strain>
    </source>
</reference>
<proteinExistence type="inferred from homology"/>
<evidence type="ECO:0000313" key="6">
    <source>
        <dbReference type="EMBL" id="KAK7462829.1"/>
    </source>
</evidence>
<dbReference type="Gene3D" id="2.115.10.20">
    <property type="entry name" value="Glycosyl hydrolase domain, family 43"/>
    <property type="match status" value="1"/>
</dbReference>
<dbReference type="InterPro" id="IPR013320">
    <property type="entry name" value="ConA-like_dom_sf"/>
</dbReference>
<dbReference type="InterPro" id="IPR041542">
    <property type="entry name" value="GH43_C2"/>
</dbReference>
<evidence type="ECO:0000256" key="4">
    <source>
        <dbReference type="RuleBase" id="RU361187"/>
    </source>
</evidence>
<dbReference type="InterPro" id="IPR006710">
    <property type="entry name" value="Glyco_hydro_43"/>
</dbReference>
<dbReference type="EMBL" id="JBANRG010000010">
    <property type="protein sequence ID" value="KAK7462829.1"/>
    <property type="molecule type" value="Genomic_DNA"/>
</dbReference>
<evidence type="ECO:0000256" key="3">
    <source>
        <dbReference type="ARBA" id="ARBA00023295"/>
    </source>
</evidence>
<name>A0ABR1JMB8_9AGAR</name>
<evidence type="ECO:0000256" key="2">
    <source>
        <dbReference type="ARBA" id="ARBA00022801"/>
    </source>
</evidence>
<comment type="caution">
    <text evidence="6">The sequence shown here is derived from an EMBL/GenBank/DDBJ whole genome shotgun (WGS) entry which is preliminary data.</text>
</comment>
<dbReference type="PANTHER" id="PTHR42812:SF15">
    <property type="entry name" value="HYDROLASE, PUTATIVE (AFU_ORTHOLOGUE AFUA_2G00930)-RELATED"/>
    <property type="match status" value="1"/>
</dbReference>
<dbReference type="PANTHER" id="PTHR42812">
    <property type="entry name" value="BETA-XYLOSIDASE"/>
    <property type="match status" value="1"/>
</dbReference>
<evidence type="ECO:0000259" key="5">
    <source>
        <dbReference type="Pfam" id="PF17851"/>
    </source>
</evidence>
<gene>
    <name evidence="6" type="ORF">VKT23_007406</name>
</gene>
<dbReference type="CDD" id="cd09001">
    <property type="entry name" value="GH43_FsAxh1-like"/>
    <property type="match status" value="1"/>
</dbReference>
<dbReference type="Pfam" id="PF04616">
    <property type="entry name" value="Glyco_hydro_43"/>
    <property type="match status" value="1"/>
</dbReference>
<comment type="similarity">
    <text evidence="1 4">Belongs to the glycosyl hydrolase 43 family.</text>
</comment>
<dbReference type="Pfam" id="PF17851">
    <property type="entry name" value="GH43_C2"/>
    <property type="match status" value="1"/>
</dbReference>
<evidence type="ECO:0000313" key="7">
    <source>
        <dbReference type="Proteomes" id="UP001498398"/>
    </source>
</evidence>
<evidence type="ECO:0000256" key="1">
    <source>
        <dbReference type="ARBA" id="ARBA00009865"/>
    </source>
</evidence>
<sequence length="472" mass="51770">MHFSPGAPILRSYDLANWEYIGHSVPSLDFGDSKYSMDNGTAYIRGIWASTLRYRPSNQKYYWVGCIDFWHSYVYTADAIDGEWTQSSQIFNCYYDCGMLVDDDDTLYVVYGGGTDISVAQLSADGLTEVSNQVVYSSEISREGNRMYKKDGNYYLITDDPSSGIEYILKSTSGPFGPYERRTLVDGVGSPIIGGGSLAQGALVDTPDGSWYYMAFSWSYPGGRIPVLAPITWDEDGWPVANFDNNQWGASYPYPLPAQTLQSFTGTDNFTAIGPEWEWNHNPDNSAWEINNGLVLRTASVTTDLYSAKNTITHRILGPKASGTILLDFSGMQDGDRAGISMFRTLSAFIAVKQTGDTRELTMVNGLTMISSDGGTSNWVTSSEGEEVATAPLDGTQVYLRVTADIQPAATGTTSATFSYSTDGSIFTDLGDTLKLDTDWEFFMGYRFGIFNFATASLGGSVTVKSFEHQSA</sequence>
<dbReference type="Proteomes" id="UP001498398">
    <property type="component" value="Unassembled WGS sequence"/>
</dbReference>
<dbReference type="SUPFAM" id="SSF49899">
    <property type="entry name" value="Concanavalin A-like lectins/glucanases"/>
    <property type="match status" value="1"/>
</dbReference>
<dbReference type="InterPro" id="IPR023296">
    <property type="entry name" value="Glyco_hydro_beta-prop_sf"/>
</dbReference>
<keyword evidence="2 4" id="KW-0378">Hydrolase</keyword>
<dbReference type="SUPFAM" id="SSF75005">
    <property type="entry name" value="Arabinanase/levansucrase/invertase"/>
    <property type="match status" value="1"/>
</dbReference>
<keyword evidence="7" id="KW-1185">Reference proteome</keyword>
<dbReference type="Gene3D" id="2.60.120.200">
    <property type="match status" value="1"/>
</dbReference>
<feature type="domain" description="Beta-xylosidase C-terminal Concanavalin A-like" evidence="5">
    <location>
        <begin position="269"/>
        <end position="468"/>
    </location>
</feature>
<keyword evidence="3 4" id="KW-0326">Glycosidase</keyword>
<dbReference type="InterPro" id="IPR051795">
    <property type="entry name" value="Glycosyl_Hydrlase_43"/>
</dbReference>
<protein>
    <recommendedName>
        <fullName evidence="5">Beta-xylosidase C-terminal Concanavalin A-like domain-containing protein</fullName>
    </recommendedName>
</protein>
<organism evidence="6 7">
    <name type="scientific">Marasmiellus scandens</name>
    <dbReference type="NCBI Taxonomy" id="2682957"/>
    <lineage>
        <taxon>Eukaryota</taxon>
        <taxon>Fungi</taxon>
        <taxon>Dikarya</taxon>
        <taxon>Basidiomycota</taxon>
        <taxon>Agaricomycotina</taxon>
        <taxon>Agaricomycetes</taxon>
        <taxon>Agaricomycetidae</taxon>
        <taxon>Agaricales</taxon>
        <taxon>Marasmiineae</taxon>
        <taxon>Omphalotaceae</taxon>
        <taxon>Marasmiellus</taxon>
    </lineage>
</organism>